<dbReference type="RefSeq" id="WP_416205339.1">
    <property type="nucleotide sequence ID" value="NZ_JBBKTX010000006.1"/>
</dbReference>
<gene>
    <name evidence="2" type="ORF">WG929_06200</name>
</gene>
<dbReference type="EC" id="2.4.-.-" evidence="2"/>
<organism evidence="2 3">
    <name type="scientific">Oceanobacter antarcticus</name>
    <dbReference type="NCBI Taxonomy" id="3133425"/>
    <lineage>
        <taxon>Bacteria</taxon>
        <taxon>Pseudomonadati</taxon>
        <taxon>Pseudomonadota</taxon>
        <taxon>Gammaproteobacteria</taxon>
        <taxon>Oceanospirillales</taxon>
        <taxon>Oceanospirillaceae</taxon>
        <taxon>Oceanobacter</taxon>
    </lineage>
</organism>
<proteinExistence type="predicted"/>
<dbReference type="Proteomes" id="UP001620597">
    <property type="component" value="Unassembled WGS sequence"/>
</dbReference>
<keyword evidence="2" id="KW-0808">Transferase</keyword>
<feature type="compositionally biased region" description="Polar residues" evidence="1">
    <location>
        <begin position="401"/>
        <end position="418"/>
    </location>
</feature>
<dbReference type="EMBL" id="JBBKTX010000006">
    <property type="protein sequence ID" value="MFK4751993.1"/>
    <property type="molecule type" value="Genomic_DNA"/>
</dbReference>
<reference evidence="2 3" key="1">
    <citation type="submission" date="2024-03" db="EMBL/GenBank/DDBJ databases">
        <title>High-quality draft genome sequence of Oceanobacter sp. wDCs-4.</title>
        <authorList>
            <person name="Dong C."/>
        </authorList>
    </citation>
    <scope>NUCLEOTIDE SEQUENCE [LARGE SCALE GENOMIC DNA]</scope>
    <source>
        <strain evidence="3">wDCs-4</strain>
    </source>
</reference>
<protein>
    <submittedName>
        <fullName evidence="2">Glycosyltransferase</fullName>
        <ecNumber evidence="2">2.4.-.-</ecNumber>
    </submittedName>
</protein>
<keyword evidence="3" id="KW-1185">Reference proteome</keyword>
<comment type="caution">
    <text evidence="2">The sequence shown here is derived from an EMBL/GenBank/DDBJ whole genome shotgun (WGS) entry which is preliminary data.</text>
</comment>
<evidence type="ECO:0000313" key="2">
    <source>
        <dbReference type="EMBL" id="MFK4751993.1"/>
    </source>
</evidence>
<dbReference type="Gene3D" id="3.40.50.2000">
    <property type="entry name" value="Glycogen Phosphorylase B"/>
    <property type="match status" value="2"/>
</dbReference>
<name>A0ABW8NGA1_9GAMM</name>
<dbReference type="CDD" id="cd01635">
    <property type="entry name" value="Glycosyltransferase_GTB-type"/>
    <property type="match status" value="1"/>
</dbReference>
<dbReference type="SUPFAM" id="SSF53756">
    <property type="entry name" value="UDP-Glycosyltransferase/glycogen phosphorylase"/>
    <property type="match status" value="1"/>
</dbReference>
<keyword evidence="2" id="KW-0328">Glycosyltransferase</keyword>
<feature type="region of interest" description="Disordered" evidence="1">
    <location>
        <begin position="401"/>
        <end position="430"/>
    </location>
</feature>
<dbReference type="GO" id="GO:0016757">
    <property type="term" value="F:glycosyltransferase activity"/>
    <property type="evidence" value="ECO:0007669"/>
    <property type="project" value="UniProtKB-KW"/>
</dbReference>
<dbReference type="Pfam" id="PF13692">
    <property type="entry name" value="Glyco_trans_1_4"/>
    <property type="match status" value="1"/>
</dbReference>
<feature type="compositionally biased region" description="Basic and acidic residues" evidence="1">
    <location>
        <begin position="419"/>
        <end position="429"/>
    </location>
</feature>
<accession>A0ABW8NGA1</accession>
<evidence type="ECO:0000313" key="3">
    <source>
        <dbReference type="Proteomes" id="UP001620597"/>
    </source>
</evidence>
<evidence type="ECO:0000256" key="1">
    <source>
        <dbReference type="SAM" id="MobiDB-lite"/>
    </source>
</evidence>
<sequence length="705" mass="79314">MNEVFYNYILLDPVGSKSSGISKYCNDVYDLLCESSLFSSVYLFSKNSSEDIKKYQKRVVSLLDGFSKSGNISIVEVPEAYAILAGYSEKNIFVHVRLHCAYTLAASIQGMVINEKLFEEEKSMINNADFLSSPSYFAWIATSRFFGVHRDVVCYPNPIRNKDCNTNNTISSDSHQKKVCFVGRWQSLKGVGLFTDEFILSLKSDFYIISNDVPSSIAQHENVKVIDGMKWSPEDIYGVDCIVIVPSLFETASMVAIEALSYGASVVCWSHLGVCEYAANDKVKRVSAWDSNAFLEVIKEEIANGNENSSDEFIRKINDRFSSGIRSIGSRSAKNFLPFPPCEINDVFLNSLLSGKYKDKFMSKPTPRFIKKTRKLFRNPKSFFKDSRYFNFLDVKKKATNLDSPKNNPSKKNVTVEPSQKEITKENKKPVSTSPFIELGKEGDIGVGNVPEKPLGMISVLMYPVGRAKEIEGRLLDKCLQFTDFRYLQRPFLQIGKYPPELNTEVSELIRMVGSKGMDKLSSVDNYILIDPPRSVLIFLRAVGTRPRIIVVRTKVNCYLPEVDEADVVILRTDESHHRLKEYRKVVAYNNIGVEFTIRKVLQDLARKDPDFLLPIVGFESSGSLDEFNGLSVGSILKISSATNLKSSLSSGMAYKEIAGNVVELAVRESVYLRYQNLLDLPNEVSLEGFLKASSRDGVIHHVIQ</sequence>